<dbReference type="KEGG" id="mee:DA075_10185"/>
<name>A0A2R4WI84_9HYPH</name>
<dbReference type="Proteomes" id="UP000244755">
    <property type="component" value="Chromosome 1"/>
</dbReference>
<sequence>MVTVKGGMALERRLGELAAKLGDGPTLSVGFLEGSTYPDGTSVPMVAATQEFGAPARNIPPRPFFRLMVADKSPGWSTSLAATLKATNYDPKAALGLMGEGIKGQLQQSILDLNSPPLSPKTIARKGFDKPLVDTSVMLNSVDYVVE</sequence>
<proteinExistence type="predicted"/>
<dbReference type="RefSeq" id="WP_099953111.1">
    <property type="nucleotide sequence ID" value="NZ_CP028843.1"/>
</dbReference>
<keyword evidence="2" id="KW-1185">Reference proteome</keyword>
<organism evidence="1 2">
    <name type="scientific">Methylobacterium currus</name>
    <dbReference type="NCBI Taxonomy" id="2051553"/>
    <lineage>
        <taxon>Bacteria</taxon>
        <taxon>Pseudomonadati</taxon>
        <taxon>Pseudomonadota</taxon>
        <taxon>Alphaproteobacteria</taxon>
        <taxon>Hyphomicrobiales</taxon>
        <taxon>Methylobacteriaceae</taxon>
        <taxon>Methylobacterium</taxon>
    </lineage>
</organism>
<dbReference type="OrthoDB" id="8612906at2"/>
<dbReference type="EMBL" id="CP028843">
    <property type="protein sequence ID" value="AWB21235.1"/>
    <property type="molecule type" value="Genomic_DNA"/>
</dbReference>
<protein>
    <submittedName>
        <fullName evidence="1">Uncharacterized protein</fullName>
    </submittedName>
</protein>
<evidence type="ECO:0000313" key="2">
    <source>
        <dbReference type="Proteomes" id="UP000244755"/>
    </source>
</evidence>
<dbReference type="AlphaFoldDB" id="A0A2R4WI84"/>
<evidence type="ECO:0000313" key="1">
    <source>
        <dbReference type="EMBL" id="AWB21235.1"/>
    </source>
</evidence>
<reference evidence="1 2" key="1">
    <citation type="submission" date="2018-04" db="EMBL/GenBank/DDBJ databases">
        <title>Methylobacterium sp. PR1016A genome.</title>
        <authorList>
            <person name="Park W."/>
        </authorList>
    </citation>
    <scope>NUCLEOTIDE SEQUENCE [LARGE SCALE GENOMIC DNA]</scope>
    <source>
        <strain evidence="1 2">PR1016A</strain>
    </source>
</reference>
<accession>A0A2R4WI84</accession>
<gene>
    <name evidence="1" type="ORF">DA075_10185</name>
</gene>